<dbReference type="CDD" id="cd07721">
    <property type="entry name" value="yflN-like_MBL-fold"/>
    <property type="match status" value="1"/>
</dbReference>
<dbReference type="EMBL" id="RJJC01000001">
    <property type="protein sequence ID" value="RNJ25982.1"/>
    <property type="molecule type" value="Genomic_DNA"/>
</dbReference>
<dbReference type="InterPro" id="IPR050855">
    <property type="entry name" value="NDM-1-like"/>
</dbReference>
<dbReference type="Pfam" id="PF00753">
    <property type="entry name" value="Lactamase_B"/>
    <property type="match status" value="1"/>
</dbReference>
<dbReference type="InterPro" id="IPR001279">
    <property type="entry name" value="Metallo-B-lactamas"/>
</dbReference>
<dbReference type="PANTHER" id="PTHR42951:SF4">
    <property type="entry name" value="ACYL-COENZYME A THIOESTERASE MBLAC2"/>
    <property type="match status" value="1"/>
</dbReference>
<comment type="caution">
    <text evidence="2">The sequence shown here is derived from an EMBL/GenBank/DDBJ whole genome shotgun (WGS) entry which is preliminary data.</text>
</comment>
<proteinExistence type="predicted"/>
<dbReference type="AlphaFoldDB" id="A0AAJ4R871"/>
<dbReference type="RefSeq" id="WP_123123904.1">
    <property type="nucleotide sequence ID" value="NZ_RJJC01000001.1"/>
</dbReference>
<evidence type="ECO:0000259" key="1">
    <source>
        <dbReference type="SMART" id="SM00849"/>
    </source>
</evidence>
<feature type="domain" description="Metallo-beta-lactamase" evidence="1">
    <location>
        <begin position="16"/>
        <end position="204"/>
    </location>
</feature>
<name>A0AAJ4R871_9EURY</name>
<organism evidence="2 3">
    <name type="scientific">Halosegnis longus</name>
    <dbReference type="NCBI Taxonomy" id="2216012"/>
    <lineage>
        <taxon>Archaea</taxon>
        <taxon>Methanobacteriati</taxon>
        <taxon>Methanobacteriota</taxon>
        <taxon>Stenosarchaea group</taxon>
        <taxon>Halobacteria</taxon>
        <taxon>Halobacteriales</taxon>
        <taxon>Natronomonadaceae</taxon>
        <taxon>Halosegnis</taxon>
    </lineage>
</organism>
<accession>A0AAJ4R871</accession>
<dbReference type="InterPro" id="IPR036866">
    <property type="entry name" value="RibonucZ/Hydroxyglut_hydro"/>
</dbReference>
<evidence type="ECO:0000313" key="2">
    <source>
        <dbReference type="EMBL" id="RNJ25982.1"/>
    </source>
</evidence>
<dbReference type="Gene3D" id="3.60.15.10">
    <property type="entry name" value="Ribonuclease Z/Hydroxyacylglutathione hydrolase-like"/>
    <property type="match status" value="1"/>
</dbReference>
<dbReference type="Proteomes" id="UP000270581">
    <property type="component" value="Unassembled WGS sequence"/>
</dbReference>
<gene>
    <name evidence="2" type="ORF">Nmn1133_04295</name>
</gene>
<dbReference type="PANTHER" id="PTHR42951">
    <property type="entry name" value="METALLO-BETA-LACTAMASE DOMAIN-CONTAINING"/>
    <property type="match status" value="1"/>
</dbReference>
<sequence>MMKQLREGVWQIECSGVNAYLADDGGTLTLIDAGTPRDEPTIRAAVTDAGYALADIERVLITHYDVDHVGALAALELDADIYIGAGDRGFLVGDEKPPFGNLKGALQRVTGTVTTPPTGEVTGVADGDTVGSFTVYYTPGHTPGHVAYVSEDLSVAFVGDLVRESDGDLGPSPKPMSYDTGRVRDSIEYLADAEPAVEVLAMGHGVPFVRDGAVRLAELGERIARL</sequence>
<evidence type="ECO:0000313" key="3">
    <source>
        <dbReference type="Proteomes" id="UP000270581"/>
    </source>
</evidence>
<dbReference type="SUPFAM" id="SSF56281">
    <property type="entry name" value="Metallo-hydrolase/oxidoreductase"/>
    <property type="match status" value="1"/>
</dbReference>
<protein>
    <submittedName>
        <fullName evidence="2">MBL fold metallo-hydrolase</fullName>
    </submittedName>
</protein>
<dbReference type="SMART" id="SM00849">
    <property type="entry name" value="Lactamase_B"/>
    <property type="match status" value="1"/>
</dbReference>
<reference evidence="2 3" key="1">
    <citation type="submission" date="2018-11" db="EMBL/GenBank/DDBJ databases">
        <title>Genome sequences of Natronomonas sp. CBA1133.</title>
        <authorList>
            <person name="Roh S.W."/>
            <person name="Cha I.-T."/>
        </authorList>
    </citation>
    <scope>NUCLEOTIDE SEQUENCE [LARGE SCALE GENOMIC DNA]</scope>
    <source>
        <strain evidence="2 3">CBA1133</strain>
    </source>
</reference>
<keyword evidence="3" id="KW-1185">Reference proteome</keyword>